<accession>A0A845S4M6</accession>
<feature type="signal peptide" evidence="10">
    <location>
        <begin position="1"/>
        <end position="20"/>
    </location>
</feature>
<evidence type="ECO:0000256" key="1">
    <source>
        <dbReference type="ARBA" id="ARBA00004442"/>
    </source>
</evidence>
<protein>
    <submittedName>
        <fullName evidence="11">Uncharacterized protein</fullName>
    </submittedName>
</protein>
<name>A0A845S4M6_9PROT</name>
<gene>
    <name evidence="11" type="ORF">EBV78_01100</name>
</gene>
<organism evidence="11 12">
    <name type="scientific">Candidatus Fonsibacter lacus</name>
    <dbReference type="NCBI Taxonomy" id="2576439"/>
    <lineage>
        <taxon>Bacteria</taxon>
        <taxon>Pseudomonadati</taxon>
        <taxon>Pseudomonadota</taxon>
        <taxon>Alphaproteobacteria</taxon>
        <taxon>Candidatus Pelagibacterales</taxon>
        <taxon>Candidatus Pelagibacterales incertae sedis</taxon>
        <taxon>Candidatus Fonsibacter</taxon>
    </lineage>
</organism>
<evidence type="ECO:0000256" key="10">
    <source>
        <dbReference type="SAM" id="SignalP"/>
    </source>
</evidence>
<evidence type="ECO:0000256" key="4">
    <source>
        <dbReference type="ARBA" id="ARBA00022452"/>
    </source>
</evidence>
<evidence type="ECO:0000256" key="2">
    <source>
        <dbReference type="ARBA" id="ARBA00007613"/>
    </source>
</evidence>
<comment type="caution">
    <text evidence="11">The sequence shown here is derived from an EMBL/GenBank/DDBJ whole genome shotgun (WGS) entry which is preliminary data.</text>
</comment>
<dbReference type="PANTHER" id="PTHR30026">
    <property type="entry name" value="OUTER MEMBRANE PROTEIN TOLC"/>
    <property type="match status" value="1"/>
</dbReference>
<dbReference type="GO" id="GO:0015288">
    <property type="term" value="F:porin activity"/>
    <property type="evidence" value="ECO:0007669"/>
    <property type="project" value="TreeGrafter"/>
</dbReference>
<dbReference type="GO" id="GO:0009279">
    <property type="term" value="C:cell outer membrane"/>
    <property type="evidence" value="ECO:0007669"/>
    <property type="project" value="UniProtKB-SubCell"/>
</dbReference>
<evidence type="ECO:0000313" key="12">
    <source>
        <dbReference type="Proteomes" id="UP000572953"/>
    </source>
</evidence>
<dbReference type="PANTHER" id="PTHR30026:SF22">
    <property type="entry name" value="OUTER MEMBRANE EFFLUX PROTEIN"/>
    <property type="match status" value="1"/>
</dbReference>
<evidence type="ECO:0000256" key="8">
    <source>
        <dbReference type="SAM" id="Coils"/>
    </source>
</evidence>
<feature type="region of interest" description="Disordered" evidence="9">
    <location>
        <begin position="73"/>
        <end position="93"/>
    </location>
</feature>
<sequence length="448" mass="50037">MSFFKKFYFLIFLISSGAYAVENINKSLISAYLTNPKLNAERERTKAVDENLVQAFSAFKPTVTISAYKSDTDSSKITTSTGSSSPSTNAQTTAKSITIEQKIFNFDDMYNYQKEKSSVEIARFTLKKVEQDVLLEAVEAYTGTLLAQKKFIFSKENLDLSEKQVELDKSRLERGIITISDLAQSESSLAAAQSNLLNAENELLISKKNFKNVIGYDPVDLEEINNLNLTLPKSLEETSISAQKENPILKISEFSLKKAEDEHKMAIAELSPTFSLSLGITDYDGYSSSVDKTKQSVAKAQASIPLYKGGKQTSLIIQKRSLLDSAELDLQTSKNIVDRDSYSAWSNYKLAISNFELTKLRVKASEIAYEGIIQEYEAGSRSTLDVITSRSTLLESRVNNAISDKDRIVSQFKLLSSVGNLTAKNLALETKLYDPNDYPNKSWIRHIF</sequence>
<dbReference type="Proteomes" id="UP000572953">
    <property type="component" value="Unassembled WGS sequence"/>
</dbReference>
<comment type="similarity">
    <text evidence="2">Belongs to the outer membrane factor (OMF) (TC 1.B.17) family.</text>
</comment>
<keyword evidence="6" id="KW-0472">Membrane</keyword>
<dbReference type="EMBL" id="RGGN01000022">
    <property type="protein sequence ID" value="NCU62683.1"/>
    <property type="molecule type" value="Genomic_DNA"/>
</dbReference>
<dbReference type="InterPro" id="IPR051906">
    <property type="entry name" value="TolC-like"/>
</dbReference>
<reference evidence="11 12" key="1">
    <citation type="submission" date="2018-10" db="EMBL/GenBank/DDBJ databases">
        <title>Iterative Subtractive Binning of Freshwater Chronoseries Metagenomes Recovers Nearly Complete Genomes from over Four Hundred Novel Species.</title>
        <authorList>
            <person name="Rodriguez-R L.M."/>
            <person name="Tsementzi D."/>
            <person name="Luo C."/>
            <person name="Konstantinidis K.T."/>
        </authorList>
    </citation>
    <scope>NUCLEOTIDE SEQUENCE [LARGE SCALE GENOMIC DNA]</scope>
    <source>
        <strain evidence="11">WB7_2B_003</strain>
    </source>
</reference>
<dbReference type="InterPro" id="IPR010130">
    <property type="entry name" value="T1SS_OMP_TolC"/>
</dbReference>
<keyword evidence="3" id="KW-0813">Transport</keyword>
<proteinExistence type="inferred from homology"/>
<dbReference type="NCBIfam" id="TIGR01844">
    <property type="entry name" value="type_I_sec_TolC"/>
    <property type="match status" value="1"/>
</dbReference>
<dbReference type="Pfam" id="PF02321">
    <property type="entry name" value="OEP"/>
    <property type="match status" value="2"/>
</dbReference>
<feature type="coiled-coil region" evidence="8">
    <location>
        <begin position="182"/>
        <end position="209"/>
    </location>
</feature>
<dbReference type="AlphaFoldDB" id="A0A845S4M6"/>
<evidence type="ECO:0000313" key="11">
    <source>
        <dbReference type="EMBL" id="NCU62683.1"/>
    </source>
</evidence>
<evidence type="ECO:0000256" key="3">
    <source>
        <dbReference type="ARBA" id="ARBA00022448"/>
    </source>
</evidence>
<keyword evidence="4" id="KW-1134">Transmembrane beta strand</keyword>
<comment type="subcellular location">
    <subcellularLocation>
        <location evidence="1">Cell outer membrane</location>
    </subcellularLocation>
</comment>
<keyword evidence="5" id="KW-0812">Transmembrane</keyword>
<dbReference type="GO" id="GO:0015562">
    <property type="term" value="F:efflux transmembrane transporter activity"/>
    <property type="evidence" value="ECO:0007669"/>
    <property type="project" value="InterPro"/>
</dbReference>
<keyword evidence="10" id="KW-0732">Signal</keyword>
<keyword evidence="7" id="KW-0998">Cell outer membrane</keyword>
<evidence type="ECO:0000256" key="5">
    <source>
        <dbReference type="ARBA" id="ARBA00022692"/>
    </source>
</evidence>
<evidence type="ECO:0000256" key="7">
    <source>
        <dbReference type="ARBA" id="ARBA00023237"/>
    </source>
</evidence>
<feature type="chain" id="PRO_5032445826" evidence="10">
    <location>
        <begin position="21"/>
        <end position="448"/>
    </location>
</feature>
<dbReference type="SUPFAM" id="SSF56954">
    <property type="entry name" value="Outer membrane efflux proteins (OEP)"/>
    <property type="match status" value="1"/>
</dbReference>
<evidence type="ECO:0000256" key="6">
    <source>
        <dbReference type="ARBA" id="ARBA00023136"/>
    </source>
</evidence>
<feature type="compositionally biased region" description="Low complexity" evidence="9">
    <location>
        <begin position="75"/>
        <end position="88"/>
    </location>
</feature>
<dbReference type="InterPro" id="IPR003423">
    <property type="entry name" value="OMP_efflux"/>
</dbReference>
<dbReference type="GO" id="GO:1990281">
    <property type="term" value="C:efflux pump complex"/>
    <property type="evidence" value="ECO:0007669"/>
    <property type="project" value="TreeGrafter"/>
</dbReference>
<evidence type="ECO:0000256" key="9">
    <source>
        <dbReference type="SAM" id="MobiDB-lite"/>
    </source>
</evidence>
<dbReference type="Gene3D" id="1.20.1600.10">
    <property type="entry name" value="Outer membrane efflux proteins (OEP)"/>
    <property type="match status" value="1"/>
</dbReference>
<keyword evidence="8" id="KW-0175">Coiled coil</keyword>